<organism evidence="1 2">
    <name type="scientific">Caldichromatium japonicum</name>
    <dbReference type="NCBI Taxonomy" id="2699430"/>
    <lineage>
        <taxon>Bacteria</taxon>
        <taxon>Pseudomonadati</taxon>
        <taxon>Pseudomonadota</taxon>
        <taxon>Gammaproteobacteria</taxon>
        <taxon>Chromatiales</taxon>
        <taxon>Chromatiaceae</taxon>
        <taxon>Caldichromatium</taxon>
    </lineage>
</organism>
<dbReference type="SMART" id="SM00671">
    <property type="entry name" value="SEL1"/>
    <property type="match status" value="2"/>
</dbReference>
<reference evidence="2" key="1">
    <citation type="submission" date="2020-01" db="EMBL/GenBank/DDBJ databases">
        <title>Caldichromatium gen. nov., sp. nov., a thermophilic purple sulfur bacterium member of the family Chromatiaceae isolated from Nakabusa hot spring, Japan.</title>
        <authorList>
            <person name="Saini M.K."/>
            <person name="Hanada S."/>
            <person name="Tank M."/>
        </authorList>
    </citation>
    <scope>NUCLEOTIDE SEQUENCE [LARGE SCALE GENOMIC DNA]</scope>
    <source>
        <strain evidence="2">No.7</strain>
    </source>
</reference>
<evidence type="ECO:0000313" key="1">
    <source>
        <dbReference type="EMBL" id="QIK37625.1"/>
    </source>
</evidence>
<protein>
    <submittedName>
        <fullName evidence="1">Sel1 repeat family protein</fullName>
    </submittedName>
</protein>
<gene>
    <name evidence="1" type="ORF">GWK36_06095</name>
</gene>
<dbReference type="RefSeq" id="WP_166270390.1">
    <property type="nucleotide sequence ID" value="NZ_CP048029.1"/>
</dbReference>
<sequence length="189" mass="20898">MNRISLQTATAITGLTKRTLWRHIRAGRLRALGGEPGERTQVVLADVLRLAEPPFSGEHTNLILAADRGEPQAECDLALLLFSAQRPQEAVCWLERSAKQYYPEAMCWLGRCYLTGQGIDRDLDLGLMWLTHAAVKGHPIARAWVGFLQGEEGQRLLAAPEGPLLTQALDELEHQVLLAALSRDRTAQA</sequence>
<name>A0A6G7VCL8_9GAMM</name>
<accession>A0A6G7VCL8</accession>
<dbReference type="KEGG" id="cjap:GWK36_06095"/>
<keyword evidence="2" id="KW-1185">Reference proteome</keyword>
<evidence type="ECO:0000313" key="2">
    <source>
        <dbReference type="Proteomes" id="UP000502699"/>
    </source>
</evidence>
<dbReference type="Gene3D" id="1.25.40.10">
    <property type="entry name" value="Tetratricopeptide repeat domain"/>
    <property type="match status" value="1"/>
</dbReference>
<dbReference type="InterPro" id="IPR006597">
    <property type="entry name" value="Sel1-like"/>
</dbReference>
<dbReference type="Pfam" id="PF08238">
    <property type="entry name" value="Sel1"/>
    <property type="match status" value="2"/>
</dbReference>
<dbReference type="Proteomes" id="UP000502699">
    <property type="component" value="Chromosome"/>
</dbReference>
<dbReference type="AlphaFoldDB" id="A0A6G7VCL8"/>
<dbReference type="InterPro" id="IPR011990">
    <property type="entry name" value="TPR-like_helical_dom_sf"/>
</dbReference>
<dbReference type="EMBL" id="CP048029">
    <property type="protein sequence ID" value="QIK37625.1"/>
    <property type="molecule type" value="Genomic_DNA"/>
</dbReference>
<dbReference type="SUPFAM" id="SSF81901">
    <property type="entry name" value="HCP-like"/>
    <property type="match status" value="1"/>
</dbReference>
<proteinExistence type="predicted"/>